<name>W4JUD4_HETIT</name>
<dbReference type="STRING" id="747525.W4JUD4"/>
<dbReference type="Proteomes" id="UP000030671">
    <property type="component" value="Unassembled WGS sequence"/>
</dbReference>
<accession>W4JUD4</accession>
<reference evidence="1 2" key="1">
    <citation type="journal article" date="2012" name="New Phytol.">
        <title>Insight into trade-off between wood decay and parasitism from the genome of a fungal forest pathogen.</title>
        <authorList>
            <person name="Olson A."/>
            <person name="Aerts A."/>
            <person name="Asiegbu F."/>
            <person name="Belbahri L."/>
            <person name="Bouzid O."/>
            <person name="Broberg A."/>
            <person name="Canback B."/>
            <person name="Coutinho P.M."/>
            <person name="Cullen D."/>
            <person name="Dalman K."/>
            <person name="Deflorio G."/>
            <person name="van Diepen L.T."/>
            <person name="Dunand C."/>
            <person name="Duplessis S."/>
            <person name="Durling M."/>
            <person name="Gonthier P."/>
            <person name="Grimwood J."/>
            <person name="Fossdal C.G."/>
            <person name="Hansson D."/>
            <person name="Henrissat B."/>
            <person name="Hietala A."/>
            <person name="Himmelstrand K."/>
            <person name="Hoffmeister D."/>
            <person name="Hogberg N."/>
            <person name="James T.Y."/>
            <person name="Karlsson M."/>
            <person name="Kohler A."/>
            <person name="Kues U."/>
            <person name="Lee Y.H."/>
            <person name="Lin Y.C."/>
            <person name="Lind M."/>
            <person name="Lindquist E."/>
            <person name="Lombard V."/>
            <person name="Lucas S."/>
            <person name="Lunden K."/>
            <person name="Morin E."/>
            <person name="Murat C."/>
            <person name="Park J."/>
            <person name="Raffaello T."/>
            <person name="Rouze P."/>
            <person name="Salamov A."/>
            <person name="Schmutz J."/>
            <person name="Solheim H."/>
            <person name="Stahlberg J."/>
            <person name="Velez H."/>
            <person name="de Vries R.P."/>
            <person name="Wiebenga A."/>
            <person name="Woodward S."/>
            <person name="Yakovlev I."/>
            <person name="Garbelotto M."/>
            <person name="Martin F."/>
            <person name="Grigoriev I.V."/>
            <person name="Stenlid J."/>
        </authorList>
    </citation>
    <scope>NUCLEOTIDE SEQUENCE [LARGE SCALE GENOMIC DNA]</scope>
    <source>
        <strain evidence="1 2">TC 32-1</strain>
    </source>
</reference>
<feature type="non-terminal residue" evidence="1">
    <location>
        <position position="1"/>
    </location>
</feature>
<dbReference type="GeneID" id="20669005"/>
<feature type="non-terminal residue" evidence="1">
    <location>
        <position position="124"/>
    </location>
</feature>
<dbReference type="AlphaFoldDB" id="W4JUD4"/>
<evidence type="ECO:0000313" key="2">
    <source>
        <dbReference type="Proteomes" id="UP000030671"/>
    </source>
</evidence>
<dbReference type="RefSeq" id="XP_009550705.1">
    <property type="nucleotide sequence ID" value="XM_009552410.1"/>
</dbReference>
<dbReference type="KEGG" id="hir:HETIRDRAFT_243706"/>
<dbReference type="EMBL" id="KI925463">
    <property type="protein sequence ID" value="ETW77163.1"/>
    <property type="molecule type" value="Genomic_DNA"/>
</dbReference>
<keyword evidence="2" id="KW-1185">Reference proteome</keyword>
<evidence type="ECO:0000313" key="1">
    <source>
        <dbReference type="EMBL" id="ETW77163.1"/>
    </source>
</evidence>
<organism evidence="1 2">
    <name type="scientific">Heterobasidion irregulare (strain TC 32-1)</name>
    <dbReference type="NCBI Taxonomy" id="747525"/>
    <lineage>
        <taxon>Eukaryota</taxon>
        <taxon>Fungi</taxon>
        <taxon>Dikarya</taxon>
        <taxon>Basidiomycota</taxon>
        <taxon>Agaricomycotina</taxon>
        <taxon>Agaricomycetes</taxon>
        <taxon>Russulales</taxon>
        <taxon>Bondarzewiaceae</taxon>
        <taxon>Heterobasidion</taxon>
        <taxon>Heterobasidion annosum species complex</taxon>
    </lineage>
</organism>
<sequence length="124" mass="14605">VVLGRATFYGSEAVNGLFLRTLFPTARSVPNVIFYDNNCHLKRHITRLQDQHFGTCALPVDVFHMKSKHKESDDFCGQHCNPALFEELMMTNAWFGGFHSIVREMRRDQYDFFLDEMIRRRNNM</sequence>
<proteinExistence type="predicted"/>
<protein>
    <submittedName>
        <fullName evidence="1">Uncharacterized protein</fullName>
    </submittedName>
</protein>
<dbReference type="InParanoid" id="W4JUD4"/>
<dbReference type="HOGENOM" id="CLU_004966_3_1_1"/>
<dbReference type="eggNOG" id="ENOG502S1HF">
    <property type="taxonomic scope" value="Eukaryota"/>
</dbReference>
<dbReference type="OrthoDB" id="2501483at2759"/>
<gene>
    <name evidence="1" type="ORF">HETIRDRAFT_243706</name>
</gene>